<dbReference type="Proteomes" id="UP000466694">
    <property type="component" value="Unassembled WGS sequence"/>
</dbReference>
<gene>
    <name evidence="1" type="ORF">GHK48_24975</name>
</gene>
<evidence type="ECO:0000313" key="1">
    <source>
        <dbReference type="EMBL" id="MQX11434.1"/>
    </source>
</evidence>
<dbReference type="GeneID" id="48977803"/>
<protein>
    <submittedName>
        <fullName evidence="1">Uncharacterized protein</fullName>
    </submittedName>
</protein>
<proteinExistence type="predicted"/>
<name>A0A844AE28_RHIFR</name>
<reference evidence="1 2" key="1">
    <citation type="journal article" date="2013" name="Genome Biol.">
        <title>Comparative genomics of the core and accessory genomes of 48 Sinorhizobium strains comprising five genospecies.</title>
        <authorList>
            <person name="Sugawara M."/>
            <person name="Epstein B."/>
            <person name="Badgley B.D."/>
            <person name="Unno T."/>
            <person name="Xu L."/>
            <person name="Reese J."/>
            <person name="Gyaneshwar P."/>
            <person name="Denny R."/>
            <person name="Mudge J."/>
            <person name="Bharti A.K."/>
            <person name="Farmer A.D."/>
            <person name="May G.D."/>
            <person name="Woodward J.E."/>
            <person name="Medigue C."/>
            <person name="Vallenet D."/>
            <person name="Lajus A."/>
            <person name="Rouy Z."/>
            <person name="Martinez-Vaz B."/>
            <person name="Tiffin P."/>
            <person name="Young N.D."/>
            <person name="Sadowsky M.J."/>
        </authorList>
    </citation>
    <scope>NUCLEOTIDE SEQUENCE [LARGE SCALE GENOMIC DNA]</scope>
    <source>
        <strain evidence="1 2">USDA205</strain>
    </source>
</reference>
<comment type="caution">
    <text evidence="1">The sequence shown here is derived from an EMBL/GenBank/DDBJ whole genome shotgun (WGS) entry which is preliminary data.</text>
</comment>
<dbReference type="EMBL" id="WISZ01000176">
    <property type="protein sequence ID" value="MQX11434.1"/>
    <property type="molecule type" value="Genomic_DNA"/>
</dbReference>
<evidence type="ECO:0000313" key="2">
    <source>
        <dbReference type="Proteomes" id="UP000466694"/>
    </source>
</evidence>
<dbReference type="AlphaFoldDB" id="A0A844AE28"/>
<accession>A0A844AE28</accession>
<sequence length="71" mass="7944">MAEFLSKRFGYPLYFSLFWQAPTCPDITRYAPDKAGNRHFALQNLAAKQNTAVQRAPSGKPLDSFSAAMEC</sequence>
<dbReference type="RefSeq" id="WP_141322114.1">
    <property type="nucleotide sequence ID" value="NZ_BJNI01000015.1"/>
</dbReference>
<organism evidence="1 2">
    <name type="scientific">Rhizobium fredii</name>
    <name type="common">Sinorhizobium fredii</name>
    <dbReference type="NCBI Taxonomy" id="380"/>
    <lineage>
        <taxon>Bacteria</taxon>
        <taxon>Pseudomonadati</taxon>
        <taxon>Pseudomonadota</taxon>
        <taxon>Alphaproteobacteria</taxon>
        <taxon>Hyphomicrobiales</taxon>
        <taxon>Rhizobiaceae</taxon>
        <taxon>Sinorhizobium/Ensifer group</taxon>
        <taxon>Sinorhizobium</taxon>
    </lineage>
</organism>